<dbReference type="Gene3D" id="1.10.10.1450">
    <property type="match status" value="1"/>
</dbReference>
<dbReference type="GO" id="GO:0031623">
    <property type="term" value="P:receptor internalization"/>
    <property type="evidence" value="ECO:0007669"/>
    <property type="project" value="TreeGrafter"/>
</dbReference>
<feature type="transmembrane region" description="Helical" evidence="11">
    <location>
        <begin position="1485"/>
        <end position="1503"/>
    </location>
</feature>
<dbReference type="InterPro" id="IPR045063">
    <property type="entry name" value="Dynamin_N"/>
</dbReference>
<dbReference type="GO" id="GO:0005737">
    <property type="term" value="C:cytoplasm"/>
    <property type="evidence" value="ECO:0007669"/>
    <property type="project" value="TreeGrafter"/>
</dbReference>
<evidence type="ECO:0000256" key="3">
    <source>
        <dbReference type="ARBA" id="ARBA00022701"/>
    </source>
</evidence>
<dbReference type="EC" id="3.6.5.5" evidence="1"/>
<dbReference type="Gene3D" id="1.20.120.1240">
    <property type="entry name" value="Dynamin, middle domain"/>
    <property type="match status" value="1"/>
</dbReference>
<dbReference type="InterPro" id="IPR000375">
    <property type="entry name" value="Dynamin_stalk"/>
</dbReference>
<keyword evidence="11" id="KW-0812">Transmembrane</keyword>
<feature type="compositionally biased region" description="Basic and acidic residues" evidence="10">
    <location>
        <begin position="1757"/>
        <end position="1766"/>
    </location>
</feature>
<feature type="region of interest" description="Disordered" evidence="10">
    <location>
        <begin position="1324"/>
        <end position="1426"/>
    </location>
</feature>
<feature type="domain" description="PH" evidence="12">
    <location>
        <begin position="1105"/>
        <end position="1211"/>
    </location>
</feature>
<dbReference type="SMART" id="SM00302">
    <property type="entry name" value="GED"/>
    <property type="match status" value="1"/>
</dbReference>
<evidence type="ECO:0000256" key="4">
    <source>
        <dbReference type="ARBA" id="ARBA00022741"/>
    </source>
</evidence>
<evidence type="ECO:0000256" key="6">
    <source>
        <dbReference type="ARBA" id="ARBA00023134"/>
    </source>
</evidence>
<feature type="transmembrane region" description="Helical" evidence="11">
    <location>
        <begin position="2160"/>
        <end position="2180"/>
    </location>
</feature>
<dbReference type="GO" id="GO:0008017">
    <property type="term" value="F:microtubule binding"/>
    <property type="evidence" value="ECO:0007669"/>
    <property type="project" value="TreeGrafter"/>
</dbReference>
<dbReference type="SUPFAM" id="SSF50729">
    <property type="entry name" value="PH domain-like"/>
    <property type="match status" value="1"/>
</dbReference>
<evidence type="ECO:0000259" key="12">
    <source>
        <dbReference type="PROSITE" id="PS50003"/>
    </source>
</evidence>
<dbReference type="Pfam" id="PF17906">
    <property type="entry name" value="HTH_48"/>
    <property type="match status" value="1"/>
</dbReference>
<dbReference type="InterPro" id="IPR019762">
    <property type="entry name" value="Dynamin_GTPase_CS"/>
</dbReference>
<dbReference type="FunFam" id="3.40.50.300:FF:000045">
    <property type="entry name" value="dynamin-1 isoform X2"/>
    <property type="match status" value="1"/>
</dbReference>
<feature type="transmembrane region" description="Helical" evidence="11">
    <location>
        <begin position="1707"/>
        <end position="1728"/>
    </location>
</feature>
<accession>A0A1I8HLZ9</accession>
<dbReference type="PANTHER" id="PTHR11566">
    <property type="entry name" value="DYNAMIN"/>
    <property type="match status" value="1"/>
</dbReference>
<feature type="transmembrane region" description="Helical" evidence="11">
    <location>
        <begin position="1894"/>
        <end position="1914"/>
    </location>
</feature>
<comment type="catalytic activity">
    <reaction evidence="8">
        <text>GTP + H2O = GDP + phosphate + H(+)</text>
        <dbReference type="Rhea" id="RHEA:19669"/>
        <dbReference type="ChEBI" id="CHEBI:15377"/>
        <dbReference type="ChEBI" id="CHEBI:15378"/>
        <dbReference type="ChEBI" id="CHEBI:37565"/>
        <dbReference type="ChEBI" id="CHEBI:43474"/>
        <dbReference type="ChEBI" id="CHEBI:58189"/>
        <dbReference type="EC" id="3.6.5.5"/>
    </reaction>
</comment>
<organism evidence="15 16">
    <name type="scientific">Macrostomum lignano</name>
    <dbReference type="NCBI Taxonomy" id="282301"/>
    <lineage>
        <taxon>Eukaryota</taxon>
        <taxon>Metazoa</taxon>
        <taxon>Spiralia</taxon>
        <taxon>Lophotrochozoa</taxon>
        <taxon>Platyhelminthes</taxon>
        <taxon>Rhabditophora</taxon>
        <taxon>Macrostomorpha</taxon>
        <taxon>Macrostomida</taxon>
        <taxon>Macrostomidae</taxon>
        <taxon>Macrostomum</taxon>
    </lineage>
</organism>
<evidence type="ECO:0000256" key="5">
    <source>
        <dbReference type="ARBA" id="ARBA00022801"/>
    </source>
</evidence>
<dbReference type="SMART" id="SM00053">
    <property type="entry name" value="DYNc"/>
    <property type="match status" value="1"/>
</dbReference>
<dbReference type="SUPFAM" id="SSF52540">
    <property type="entry name" value="P-loop containing nucleoside triphosphate hydrolases"/>
    <property type="match status" value="1"/>
</dbReference>
<evidence type="ECO:0000256" key="2">
    <source>
        <dbReference type="ARBA" id="ARBA00022583"/>
    </source>
</evidence>
<feature type="transmembrane region" description="Helical" evidence="11">
    <location>
        <begin position="1672"/>
        <end position="1695"/>
    </location>
</feature>
<dbReference type="InterPro" id="IPR027417">
    <property type="entry name" value="P-loop_NTPase"/>
</dbReference>
<feature type="domain" description="GED" evidence="13">
    <location>
        <begin position="1239"/>
        <end position="1330"/>
    </location>
</feature>
<proteinExistence type="inferred from homology"/>
<dbReference type="InterPro" id="IPR020850">
    <property type="entry name" value="GED_dom"/>
</dbReference>
<keyword evidence="4 9" id="KW-0547">Nucleotide-binding</keyword>
<dbReference type="PANTHER" id="PTHR11566:SF212">
    <property type="entry name" value="DYNAMIN"/>
    <property type="match status" value="1"/>
</dbReference>
<name>A0A1I8HLZ9_9PLAT</name>
<evidence type="ECO:0000313" key="16">
    <source>
        <dbReference type="WBParaSite" id="maker-uti_cns_0006753-snap-gene-0.3-mRNA-1"/>
    </source>
</evidence>
<sequence>PATPKSKKVPSSSPPGAADSANWADAGRVLLGGSELSGGLLELVQGPAKQLPFLLARRGQAVRQLEHGQPAEVVAGAEQQAGVAEPATVDGRVALGPGGGLLGVQVQLPEVQPAEGVSGAEQGRVHRRPAQVHHVVGGLLEHVNRAEVAERPKADSPVERGRQDDVAEIDWAGGAMALISDEPATLEQSAASQTTREPDCPIALAKQPDVLRLKQRAVRAATDTLGGWLAQQLGVWEAGPATEDLGGWPSNWGSGRLAQQLRIWEAGPATEDLGGWPSNWGSGRLARQLRIWEAGPATGGSVDVSGAMPRFFSSSSVSERKSLGVPASPGLGVAASPPLASFFFSSILRFSRIAANCAFLRSSSALREHFYQLPLNFLAMAESFSKQDVRSLMKFQFLQGKKPPDMFRELQQVLGNCAPTEQTVRKWYRLFAEGRESVEDNGRSGRPMTATKETVVKKVQELLDDDRRRTCEELAEDVGVSVGSVHTILTERLLLQKKFCKWVPHLLTGEQKMQRTLASSSHLRRFHREGEDFLSRIVAGDETWVYSWDPETKAQSAEWLPAHSPRPQKAIRKQGAIKIMHVIYNYTMSGKVSGNAGMEQLILIMNKLQEACASSGTAHKFDLPQIAVVGSQSAGKSSVLENFVGKDFLPRGSGIVTRRPLVLQLINFHTEYAEFGHIRGKRFTNFDEVRQEIENETDRVTGKNKGISNVPIMLRVYSPQVLNLTLVDLPGLTKVAVGDQPQDIELLIRAMILEFVSKDNCLILAVTPANSDLANSDALKIAKEVDPSGTRTIGVITKLDLMDQGTDARDVLENRLLPLRRGYIGVVNRSQKDIEGKKDIVAAMAAERKFFLSHPAYRHMAERMGTSYLQRCLNQQLTNHIRETLPALRTALQSKLLDMEGDYRMYRNFDPNDPTIKTKAMMTMINQFTEEFTQAIEGSGEVNTKELSGGAKINRIFHERFMYLLHKTESDERELRKEISYAIRNIHGIRTGLFTPDMAFETIVKQQIARMKEPTLKCVDMVVEELINVVHHCTEKMSSYPRLREATESIVTNRIREQEGKTKSQLMLLVDIQLAYMNTNHEDFIGFANAQQTSDSSRKERLGNQVIRKGYLTLNNVSIMRGGSKECWFVLTAESLSWFKDEEEREKKYMLPLDGLKIRDGESRLFGKKNIFVLFHSEGRNTYKDYKYIELAAETADEVDSWKASLLRAGVYPQKESEEREELETEVSSSTDPQMERQVETIRNLVESYMKIVDKTQRDVVPKTVIHLIVNELKDFLKTSMLAQLYGTQDQATLMEESEGESVRREETLRIYKATKEALQILSDVSASTTHTPTPPPVKDDWIQPDSHNGPGGAHHPPPSPAGRRTPVPPPPGGQQRPAPMPPRPSMPSRPAPGPPPPGGGGRMMGAPPGGPPPHQQAGGAALPPPMVPQMQHERHSAFRISNTQDTNWIHIVLTPLASALVLTVSGLTAVIYHSVIKRRGVTTFRLMILSLSCSDITLGFGLQAKFVMSLRRDWMSQPVACLVCLCLIFCPLYVSQSRAMHSAAALSQGAPAAALGRALRLSAPSRSARLLGAPAPLLLSLPWLYGFAVAGPVQFASFRHDFRRPVRCTFSRDHHPAYQATLACSLPPPSLCCSSTGASASWRALLKRACGAASSSNFAASAAAGRAVRHLALVVGAFTGCHLPLMVYLCAVMLDPDSPQSSYLALLYYPAYLASGIAFVVHSRTAPEFRHELHRRRLALLGDCGRAGRPPAAARRSREPTKSTTDETTTTAVYGRNACAQSMRNQLLLAAEASLTITSRFLSTIMRSRGNLSAASNLPPFNAKVSCSAREHGTNNRHNAVAPVGATNGANEGVSGAADVLISLAAFLAGVSVGIVECLAAGLGLAAGCPGDLARHLLSAGIAALIGCAPMATARVRDVVHLRATLAARRRTQLLRRLMLDSESVVAPRQPSLVVSTPDEEEAVAAAQRVSSPDLQESAALVEQIETAILPCGLSVDLIAWAVIRMEKPQFQLLSSDGGEQQQQQDQDGQSSAPVSVRRFLRGIWEFYRPQQVNKLDADCWERRRLIAALLFLPMSGCYALQLASLLYVSASVTGSSSIGACPASGFLMAASQGAVWLRGGLFGLAFIGCVVASCVELVQRRIRSNLLAVRLRQHKQSLFGKLNFDFGIALYLITTGSSNFDFGIALYLITTGSSNFDFGIALYLITTGSSNFDFGIALYLITTGSSNFNLSIALYVPPE</sequence>
<dbReference type="Pfam" id="PF00169">
    <property type="entry name" value="PH"/>
    <property type="match status" value="1"/>
</dbReference>
<feature type="transmembrane region" description="Helical" evidence="11">
    <location>
        <begin position="2186"/>
        <end position="2207"/>
    </location>
</feature>
<keyword evidence="2" id="KW-0254">Endocytosis</keyword>
<dbReference type="PROSITE" id="PS50003">
    <property type="entry name" value="PH_DOMAIN"/>
    <property type="match status" value="1"/>
</dbReference>
<protein>
    <recommendedName>
        <fullName evidence="1">dynamin GTPase</fullName>
        <ecNumber evidence="1">3.6.5.5</ecNumber>
    </recommendedName>
</protein>
<feature type="compositionally biased region" description="Pro residues" evidence="10">
    <location>
        <begin position="1356"/>
        <end position="1399"/>
    </location>
</feature>
<feature type="transmembrane region" description="Helical" evidence="11">
    <location>
        <begin position="2219"/>
        <end position="2238"/>
    </location>
</feature>
<dbReference type="SUPFAM" id="SSF81321">
    <property type="entry name" value="Family A G protein-coupled receptor-like"/>
    <property type="match status" value="1"/>
</dbReference>
<dbReference type="InterPro" id="IPR030381">
    <property type="entry name" value="G_DYNAMIN_dom"/>
</dbReference>
<dbReference type="Gene3D" id="2.30.29.30">
    <property type="entry name" value="Pleckstrin-homology domain (PH domain)/Phosphotyrosine-binding domain (PTB)"/>
    <property type="match status" value="1"/>
</dbReference>
<dbReference type="GO" id="GO:0098793">
    <property type="term" value="C:presynapse"/>
    <property type="evidence" value="ECO:0007669"/>
    <property type="project" value="GOC"/>
</dbReference>
<feature type="transmembrane region" description="Helical" evidence="11">
    <location>
        <begin position="1861"/>
        <end position="1888"/>
    </location>
</feature>
<keyword evidence="15" id="KW-1185">Reference proteome</keyword>
<dbReference type="Proteomes" id="UP000095280">
    <property type="component" value="Unplaced"/>
</dbReference>
<feature type="transmembrane region" description="Helical" evidence="11">
    <location>
        <begin position="1515"/>
        <end position="1535"/>
    </location>
</feature>
<dbReference type="PROSITE" id="PS00410">
    <property type="entry name" value="G_DYNAMIN_1"/>
    <property type="match status" value="1"/>
</dbReference>
<feature type="region of interest" description="Disordered" evidence="10">
    <location>
        <begin position="1747"/>
        <end position="1770"/>
    </location>
</feature>
<dbReference type="GO" id="GO:0005886">
    <property type="term" value="C:plasma membrane"/>
    <property type="evidence" value="ECO:0007669"/>
    <property type="project" value="TreeGrafter"/>
</dbReference>
<dbReference type="CDD" id="cd00637">
    <property type="entry name" value="7tm_classA_rhodopsin-like"/>
    <property type="match status" value="1"/>
</dbReference>
<evidence type="ECO:0000256" key="1">
    <source>
        <dbReference type="ARBA" id="ARBA00011980"/>
    </source>
</evidence>
<evidence type="ECO:0000313" key="15">
    <source>
        <dbReference type="Proteomes" id="UP000095280"/>
    </source>
</evidence>
<dbReference type="Pfam" id="PF01031">
    <property type="entry name" value="Dynamin_M"/>
    <property type="match status" value="1"/>
</dbReference>
<feature type="domain" description="Dynamin-type G" evidence="14">
    <location>
        <begin position="620"/>
        <end position="886"/>
    </location>
</feature>
<dbReference type="CDD" id="cd08771">
    <property type="entry name" value="DLP_1"/>
    <property type="match status" value="1"/>
</dbReference>
<dbReference type="WBParaSite" id="maker-uti_cns_0006753-snap-gene-0.3-mRNA-1">
    <property type="protein sequence ID" value="maker-uti_cns_0006753-snap-gene-0.3-mRNA-1"/>
    <property type="gene ID" value="maker-uti_cns_0006753-snap-gene-0.3"/>
</dbReference>
<dbReference type="SMART" id="SM00233">
    <property type="entry name" value="PH"/>
    <property type="match status" value="1"/>
</dbReference>
<comment type="similarity">
    <text evidence="9">Belongs to the TRAFAC class dynamin-like GTPase superfamily. Dynamin/Fzo/YdjA family.</text>
</comment>
<evidence type="ECO:0000256" key="9">
    <source>
        <dbReference type="RuleBase" id="RU003932"/>
    </source>
</evidence>
<dbReference type="InterPro" id="IPR041426">
    <property type="entry name" value="Mos1_HTH"/>
</dbReference>
<keyword evidence="3" id="KW-0493">Microtubule</keyword>
<keyword evidence="7" id="KW-0505">Motor protein</keyword>
<dbReference type="Gene3D" id="3.40.50.300">
    <property type="entry name" value="P-loop containing nucleotide triphosphate hydrolases"/>
    <property type="match status" value="1"/>
</dbReference>
<evidence type="ECO:0000256" key="10">
    <source>
        <dbReference type="SAM" id="MobiDB-lite"/>
    </source>
</evidence>
<feature type="transmembrane region" description="Helical" evidence="11">
    <location>
        <begin position="2117"/>
        <end position="2140"/>
    </location>
</feature>
<keyword evidence="11" id="KW-0472">Membrane</keyword>
<feature type="transmembrane region" description="Helical" evidence="11">
    <location>
        <begin position="2067"/>
        <end position="2090"/>
    </location>
</feature>
<keyword evidence="6 9" id="KW-0342">GTP-binding</keyword>
<dbReference type="GO" id="GO:0005525">
    <property type="term" value="F:GTP binding"/>
    <property type="evidence" value="ECO:0007669"/>
    <property type="project" value="UniProtKB-KW"/>
</dbReference>
<keyword evidence="11" id="KW-1133">Transmembrane helix</keyword>
<evidence type="ECO:0000256" key="11">
    <source>
        <dbReference type="SAM" id="Phobius"/>
    </source>
</evidence>
<feature type="transmembrane region" description="Helical" evidence="11">
    <location>
        <begin position="1449"/>
        <end position="1473"/>
    </location>
</feature>
<feature type="region of interest" description="Disordered" evidence="10">
    <location>
        <begin position="2016"/>
        <end position="2035"/>
    </location>
</feature>
<dbReference type="PROSITE" id="PS51388">
    <property type="entry name" value="GED"/>
    <property type="match status" value="1"/>
</dbReference>
<dbReference type="Pfam" id="PF02212">
    <property type="entry name" value="GED"/>
    <property type="match status" value="1"/>
</dbReference>
<evidence type="ECO:0000256" key="7">
    <source>
        <dbReference type="ARBA" id="ARBA00023175"/>
    </source>
</evidence>
<evidence type="ECO:0000259" key="13">
    <source>
        <dbReference type="PROSITE" id="PS51388"/>
    </source>
</evidence>
<keyword evidence="5" id="KW-0378">Hydrolase</keyword>
<dbReference type="PROSITE" id="PS51718">
    <property type="entry name" value="G_DYNAMIN_2"/>
    <property type="match status" value="1"/>
</dbReference>
<feature type="region of interest" description="Disordered" evidence="10">
    <location>
        <begin position="1215"/>
        <end position="1236"/>
    </location>
</feature>
<dbReference type="InterPro" id="IPR022812">
    <property type="entry name" value="Dynamin"/>
</dbReference>
<dbReference type="GO" id="GO:0016185">
    <property type="term" value="P:synaptic vesicle budding from presynaptic endocytic zone membrane"/>
    <property type="evidence" value="ECO:0007669"/>
    <property type="project" value="TreeGrafter"/>
</dbReference>
<dbReference type="Gene3D" id="1.20.1070.10">
    <property type="entry name" value="Rhodopsin 7-helix transmembrane proteins"/>
    <property type="match status" value="1"/>
</dbReference>
<dbReference type="GO" id="GO:0003924">
    <property type="term" value="F:GTPase activity"/>
    <property type="evidence" value="ECO:0007669"/>
    <property type="project" value="InterPro"/>
</dbReference>
<evidence type="ECO:0000259" key="14">
    <source>
        <dbReference type="PROSITE" id="PS51718"/>
    </source>
</evidence>
<dbReference type="InterPro" id="IPR011993">
    <property type="entry name" value="PH-like_dom_sf"/>
</dbReference>
<reference evidence="16" key="1">
    <citation type="submission" date="2016-11" db="UniProtKB">
        <authorList>
            <consortium name="WormBaseParasite"/>
        </authorList>
    </citation>
    <scope>IDENTIFICATION</scope>
</reference>
<dbReference type="Pfam" id="PF00350">
    <property type="entry name" value="Dynamin_N"/>
    <property type="match status" value="1"/>
</dbReference>
<feature type="compositionally biased region" description="Low complexity" evidence="10">
    <location>
        <begin position="2016"/>
        <end position="2033"/>
    </location>
</feature>
<dbReference type="CDD" id="cd01256">
    <property type="entry name" value="PH_dynamin"/>
    <property type="match status" value="1"/>
</dbReference>
<dbReference type="GO" id="GO:0005874">
    <property type="term" value="C:microtubule"/>
    <property type="evidence" value="ECO:0007669"/>
    <property type="project" value="UniProtKB-KW"/>
</dbReference>
<dbReference type="InterPro" id="IPR001849">
    <property type="entry name" value="PH_domain"/>
</dbReference>
<dbReference type="InterPro" id="IPR001401">
    <property type="entry name" value="Dynamin_GTPase"/>
</dbReference>
<dbReference type="PRINTS" id="PR00195">
    <property type="entry name" value="DYNAMIN"/>
</dbReference>
<feature type="region of interest" description="Disordered" evidence="10">
    <location>
        <begin position="1"/>
        <end position="21"/>
    </location>
</feature>
<dbReference type="InterPro" id="IPR003130">
    <property type="entry name" value="GED"/>
</dbReference>
<evidence type="ECO:0000256" key="8">
    <source>
        <dbReference type="ARBA" id="ARBA00048040"/>
    </source>
</evidence>